<dbReference type="InterPro" id="IPR010371">
    <property type="entry name" value="YBR137W-like"/>
</dbReference>
<dbReference type="InterPro" id="IPR038084">
    <property type="entry name" value="PduO/GlcC-like_sf"/>
</dbReference>
<dbReference type="Gene3D" id="3.30.450.150">
    <property type="entry name" value="Haem-degrading domain"/>
    <property type="match status" value="1"/>
</dbReference>
<dbReference type="Proteomes" id="UP000287188">
    <property type="component" value="Unassembled WGS sequence"/>
</dbReference>
<sequence>MSHDDALLKELLQQEEEIQFTQFNNDMALELGLALLKEARTRSKPVAIDITRHGLQLFHFAMEGTAIDNGEWIRRKNNVVQRFGHSSFFVGRSLKQAGTTIEEKYLISPHEFAAHGGAFPLIIRGVGVVGTVTVSGLPQQEDHELVVGVLRQFLATTKDTITTK</sequence>
<dbReference type="PANTHER" id="PTHR28255">
    <property type="match status" value="1"/>
</dbReference>
<dbReference type="PIRSF" id="PIRSF008757">
    <property type="entry name" value="UCP008757"/>
    <property type="match status" value="1"/>
</dbReference>
<dbReference type="RefSeq" id="WP_126553614.1">
    <property type="nucleotide sequence ID" value="NZ_BIFS01000001.1"/>
</dbReference>
<evidence type="ECO:0000313" key="3">
    <source>
        <dbReference type="Proteomes" id="UP000287188"/>
    </source>
</evidence>
<comment type="caution">
    <text evidence="2">The sequence shown here is derived from an EMBL/GenBank/DDBJ whole genome shotgun (WGS) entry which is preliminary data.</text>
</comment>
<evidence type="ECO:0000313" key="2">
    <source>
        <dbReference type="EMBL" id="GCE21745.1"/>
    </source>
</evidence>
<keyword evidence="3" id="KW-1185">Reference proteome</keyword>
<accession>A0A402ARL9</accession>
<dbReference type="PANTHER" id="PTHR28255:SF1">
    <property type="entry name" value="UPF0303 PROTEIN YBR137W"/>
    <property type="match status" value="1"/>
</dbReference>
<name>A0A402ARL9_9CHLR</name>
<protein>
    <recommendedName>
        <fullName evidence="1">UPF0303 protein KDK_55450</fullName>
    </recommendedName>
</protein>
<reference evidence="3" key="1">
    <citation type="submission" date="2018-12" db="EMBL/GenBank/DDBJ databases">
        <title>Tengunoibacter tsumagoiensis gen. nov., sp. nov., Dictyobacter kobayashii sp. nov., D. alpinus sp. nov., and D. joshuensis sp. nov. and description of Dictyobacteraceae fam. nov. within the order Ktedonobacterales isolated from Tengu-no-mugimeshi.</title>
        <authorList>
            <person name="Wang C.M."/>
            <person name="Zheng Y."/>
            <person name="Sakai Y."/>
            <person name="Toyoda A."/>
            <person name="Minakuchi Y."/>
            <person name="Abe K."/>
            <person name="Yokota A."/>
            <person name="Yabe S."/>
        </authorList>
    </citation>
    <scope>NUCLEOTIDE SEQUENCE [LARGE SCALE GENOMIC DNA]</scope>
    <source>
        <strain evidence="3">Uno11</strain>
    </source>
</reference>
<dbReference type="EMBL" id="BIFS01000001">
    <property type="protein sequence ID" value="GCE21745.1"/>
    <property type="molecule type" value="Genomic_DNA"/>
</dbReference>
<evidence type="ECO:0000256" key="1">
    <source>
        <dbReference type="HAMAP-Rule" id="MF_00761"/>
    </source>
</evidence>
<dbReference type="NCBIfam" id="NF002696">
    <property type="entry name" value="PRK02487.1-5"/>
    <property type="match status" value="1"/>
</dbReference>
<dbReference type="Pfam" id="PF03928">
    <property type="entry name" value="HbpS-like"/>
    <property type="match status" value="1"/>
</dbReference>
<comment type="similarity">
    <text evidence="1">Belongs to the UPF0303 family.</text>
</comment>
<dbReference type="AlphaFoldDB" id="A0A402ARL9"/>
<dbReference type="SUPFAM" id="SSF143744">
    <property type="entry name" value="GlcG-like"/>
    <property type="match status" value="1"/>
</dbReference>
<gene>
    <name evidence="2" type="ORF">KDK_55450</name>
</gene>
<proteinExistence type="inferred from homology"/>
<dbReference type="HAMAP" id="MF_00761">
    <property type="entry name" value="UPF0303"/>
    <property type="match status" value="1"/>
</dbReference>
<organism evidence="2 3">
    <name type="scientific">Dictyobacter kobayashii</name>
    <dbReference type="NCBI Taxonomy" id="2014872"/>
    <lineage>
        <taxon>Bacteria</taxon>
        <taxon>Bacillati</taxon>
        <taxon>Chloroflexota</taxon>
        <taxon>Ktedonobacteria</taxon>
        <taxon>Ktedonobacterales</taxon>
        <taxon>Dictyobacteraceae</taxon>
        <taxon>Dictyobacter</taxon>
    </lineage>
</organism>
<dbReference type="OrthoDB" id="9815315at2"/>
<dbReference type="InterPro" id="IPR005624">
    <property type="entry name" value="PduO/GlcC-like"/>
</dbReference>